<sequence length="37" mass="4041">MWIFIVLGAIGVWAIATTIAQLVRDGYGPVPTKRGLR</sequence>
<comment type="caution">
    <text evidence="1">The sequence shown here is derived from an EMBL/GenBank/DDBJ whole genome shotgun (WGS) entry which is preliminary data.</text>
</comment>
<gene>
    <name evidence="1" type="ORF">CLV54_3496</name>
</gene>
<organism evidence="1 2">
    <name type="scientific">Compostimonas suwonensis</name>
    <dbReference type="NCBI Taxonomy" id="1048394"/>
    <lineage>
        <taxon>Bacteria</taxon>
        <taxon>Bacillati</taxon>
        <taxon>Actinomycetota</taxon>
        <taxon>Actinomycetes</taxon>
        <taxon>Micrococcales</taxon>
        <taxon>Microbacteriaceae</taxon>
        <taxon>Compostimonas</taxon>
    </lineage>
</organism>
<protein>
    <submittedName>
        <fullName evidence="1">Uncharacterized protein</fullName>
    </submittedName>
</protein>
<dbReference type="EMBL" id="PGFB01000008">
    <property type="protein sequence ID" value="PJJ55156.1"/>
    <property type="molecule type" value="Genomic_DNA"/>
</dbReference>
<accession>A0A2M9BB42</accession>
<dbReference type="AlphaFoldDB" id="A0A2M9BB42"/>
<evidence type="ECO:0000313" key="1">
    <source>
        <dbReference type="EMBL" id="PJJ55156.1"/>
    </source>
</evidence>
<reference evidence="1 2" key="1">
    <citation type="submission" date="2017-11" db="EMBL/GenBank/DDBJ databases">
        <title>Genomic Encyclopedia of Archaeal and Bacterial Type Strains, Phase II (KMG-II): From Individual Species to Whole Genera.</title>
        <authorList>
            <person name="Goeker M."/>
        </authorList>
    </citation>
    <scope>NUCLEOTIDE SEQUENCE [LARGE SCALE GENOMIC DNA]</scope>
    <source>
        <strain evidence="1 2">DSM 25625</strain>
    </source>
</reference>
<keyword evidence="2" id="KW-1185">Reference proteome</keyword>
<name>A0A2M9BB42_9MICO</name>
<proteinExistence type="predicted"/>
<evidence type="ECO:0000313" key="2">
    <source>
        <dbReference type="Proteomes" id="UP000230161"/>
    </source>
</evidence>
<dbReference type="Proteomes" id="UP000230161">
    <property type="component" value="Unassembled WGS sequence"/>
</dbReference>